<keyword evidence="2" id="KW-1185">Reference proteome</keyword>
<proteinExistence type="predicted"/>
<sequence length="42" mass="4699">MTMRLNRGRAVEGGFETGRRLPLVIASRKTCFHRSTYATGSN</sequence>
<evidence type="ECO:0000313" key="1">
    <source>
        <dbReference type="EMBL" id="KYN44238.1"/>
    </source>
</evidence>
<accession>A0A151K0W9</accession>
<organism evidence="1 2">
    <name type="scientific">Trachymyrmex septentrionalis</name>
    <dbReference type="NCBI Taxonomy" id="34720"/>
    <lineage>
        <taxon>Eukaryota</taxon>
        <taxon>Metazoa</taxon>
        <taxon>Ecdysozoa</taxon>
        <taxon>Arthropoda</taxon>
        <taxon>Hexapoda</taxon>
        <taxon>Insecta</taxon>
        <taxon>Pterygota</taxon>
        <taxon>Neoptera</taxon>
        <taxon>Endopterygota</taxon>
        <taxon>Hymenoptera</taxon>
        <taxon>Apocrita</taxon>
        <taxon>Aculeata</taxon>
        <taxon>Formicoidea</taxon>
        <taxon>Formicidae</taxon>
        <taxon>Myrmicinae</taxon>
        <taxon>Trachymyrmex</taxon>
    </lineage>
</organism>
<reference evidence="1 2" key="1">
    <citation type="submission" date="2016-03" db="EMBL/GenBank/DDBJ databases">
        <title>Trachymyrmex septentrionalis WGS genome.</title>
        <authorList>
            <person name="Nygaard S."/>
            <person name="Hu H."/>
            <person name="Boomsma J."/>
            <person name="Zhang G."/>
        </authorList>
    </citation>
    <scope>NUCLEOTIDE SEQUENCE [LARGE SCALE GENOMIC DNA]</scope>
    <source>
        <strain evidence="1">Tsep2-gDNA-1</strain>
        <tissue evidence="1">Whole body</tissue>
    </source>
</reference>
<dbReference type="AlphaFoldDB" id="A0A151K0W9"/>
<gene>
    <name evidence="1" type="ORF">ALC56_01300</name>
</gene>
<dbReference type="EMBL" id="KQ981248">
    <property type="protein sequence ID" value="KYN44238.1"/>
    <property type="molecule type" value="Genomic_DNA"/>
</dbReference>
<dbReference type="Proteomes" id="UP000078541">
    <property type="component" value="Unassembled WGS sequence"/>
</dbReference>
<name>A0A151K0W9_9HYME</name>
<evidence type="ECO:0000313" key="2">
    <source>
        <dbReference type="Proteomes" id="UP000078541"/>
    </source>
</evidence>
<protein>
    <submittedName>
        <fullName evidence="1">Uncharacterized protein</fullName>
    </submittedName>
</protein>